<feature type="domain" description="Methyltransferase type 11" evidence="1">
    <location>
        <begin position="69"/>
        <end position="164"/>
    </location>
</feature>
<dbReference type="InterPro" id="IPR013216">
    <property type="entry name" value="Methyltransf_11"/>
</dbReference>
<keyword evidence="2" id="KW-0808">Transferase</keyword>
<dbReference type="GO" id="GO:0032259">
    <property type="term" value="P:methylation"/>
    <property type="evidence" value="ECO:0007669"/>
    <property type="project" value="UniProtKB-KW"/>
</dbReference>
<name>A0A5B9DDS6_9ARCH</name>
<evidence type="ECO:0000313" key="3">
    <source>
        <dbReference type="Proteomes" id="UP000321408"/>
    </source>
</evidence>
<dbReference type="GeneID" id="41331202"/>
<dbReference type="RefSeq" id="WP_147664291.1">
    <property type="nucleotide sequence ID" value="NZ_CP042905.2"/>
</dbReference>
<protein>
    <submittedName>
        <fullName evidence="2">Class I SAM-dependent methyltransferase</fullName>
        <ecNumber evidence="2">2.1.1.222</ecNumber>
        <ecNumber evidence="2">2.1.1.64</ecNumber>
    </submittedName>
</protein>
<dbReference type="OrthoDB" id="147504at2157"/>
<dbReference type="KEGG" id="psyt:DSAG12_03233"/>
<dbReference type="Proteomes" id="UP000321408">
    <property type="component" value="Chromosome"/>
</dbReference>
<dbReference type="AlphaFoldDB" id="A0A5B9DDS6"/>
<dbReference type="Pfam" id="PF08241">
    <property type="entry name" value="Methyltransf_11"/>
    <property type="match status" value="1"/>
</dbReference>
<evidence type="ECO:0000313" key="2">
    <source>
        <dbReference type="EMBL" id="QEE17398.1"/>
    </source>
</evidence>
<dbReference type="CDD" id="cd02440">
    <property type="entry name" value="AdoMet_MTases"/>
    <property type="match status" value="1"/>
</dbReference>
<dbReference type="EC" id="2.1.1.64" evidence="2"/>
<proteinExistence type="predicted"/>
<organism evidence="2 3">
    <name type="scientific">Promethearchaeum syntrophicum</name>
    <dbReference type="NCBI Taxonomy" id="2594042"/>
    <lineage>
        <taxon>Archaea</taxon>
        <taxon>Promethearchaeati</taxon>
        <taxon>Promethearchaeota</taxon>
        <taxon>Promethearchaeia</taxon>
        <taxon>Promethearchaeales</taxon>
        <taxon>Promethearchaeaceae</taxon>
        <taxon>Promethearchaeum</taxon>
    </lineage>
</organism>
<dbReference type="Gene3D" id="3.40.50.150">
    <property type="entry name" value="Vaccinia Virus protein VP39"/>
    <property type="match status" value="1"/>
</dbReference>
<dbReference type="EC" id="2.1.1.222" evidence="2"/>
<keyword evidence="2" id="KW-0489">Methyltransferase</keyword>
<dbReference type="EMBL" id="CP042905">
    <property type="protein sequence ID" value="QEE17398.1"/>
    <property type="molecule type" value="Genomic_DNA"/>
</dbReference>
<evidence type="ECO:0000259" key="1">
    <source>
        <dbReference type="Pfam" id="PF08241"/>
    </source>
</evidence>
<sequence length="247" mass="28206">MQKNSLIKAMEPFGLALADYFLGKEVGDLFMNRDDGSKDKHPVEYYFRNPSDFSLFEKEALKLCKGKTLDIGAGVGPHSLELQKRGLKVHSIDISTHACDIMKERGLKNVECMSYYDFCDLHKENFDTILLLGRSIGFVENLNGLKKFLMHCKSQLNQNGNIIFDSSDLRVTTKPIHLAYQKKNQEEGSYLGEIRLQMEYKGLKGNYFKILHVDPDSLAKIVLESKMKYEIVMKEETGGGYLVRIFV</sequence>
<reference evidence="2 3" key="2">
    <citation type="journal article" date="2024" name="Int. J. Syst. Evol. Microbiol.">
        <title>Promethearchaeum syntrophicum gen. nov., sp. nov., an anaerobic, obligately syntrophic archaeon, the first isolate of the lineage 'Asgard' archaea, and proposal of the new archaeal phylum Promethearchaeota phyl. nov. and kingdom Promethearchaeati regn. nov.</title>
        <authorList>
            <person name="Imachi H."/>
            <person name="Nobu M.K."/>
            <person name="Kato S."/>
            <person name="Takaki Y."/>
            <person name="Miyazaki M."/>
            <person name="Miyata M."/>
            <person name="Ogawara M."/>
            <person name="Saito Y."/>
            <person name="Sakai S."/>
            <person name="Tahara Y.O."/>
            <person name="Takano Y."/>
            <person name="Tasumi E."/>
            <person name="Uematsu K."/>
            <person name="Yoshimura T."/>
            <person name="Itoh T."/>
            <person name="Ohkuma M."/>
            <person name="Takai K."/>
        </authorList>
    </citation>
    <scope>NUCLEOTIDE SEQUENCE [LARGE SCALE GENOMIC DNA]</scope>
    <source>
        <strain evidence="2 3">MK-D1</strain>
    </source>
</reference>
<gene>
    <name evidence="2" type="ORF">DSAG12_03233</name>
</gene>
<dbReference type="InterPro" id="IPR029063">
    <property type="entry name" value="SAM-dependent_MTases_sf"/>
</dbReference>
<reference evidence="2 3" key="1">
    <citation type="journal article" date="2020" name="Nature">
        <title>Isolation of an archaeon at the prokaryote-eukaryote interface.</title>
        <authorList>
            <person name="Imachi H."/>
            <person name="Nobu M.K."/>
            <person name="Nakahara N."/>
            <person name="Morono Y."/>
            <person name="Ogawara M."/>
            <person name="Takaki Y."/>
            <person name="Takano Y."/>
            <person name="Uematsu K."/>
            <person name="Ikuta T."/>
            <person name="Ito M."/>
            <person name="Matsui Y."/>
            <person name="Miyazaki M."/>
            <person name="Murata K."/>
            <person name="Saito Y."/>
            <person name="Sakai S."/>
            <person name="Song C."/>
            <person name="Tasumi E."/>
            <person name="Yamanaka Y."/>
            <person name="Yamaguchi T."/>
            <person name="Kamagata Y."/>
            <person name="Tamaki H."/>
            <person name="Takai K."/>
        </authorList>
    </citation>
    <scope>NUCLEOTIDE SEQUENCE [LARGE SCALE GENOMIC DNA]</scope>
    <source>
        <strain evidence="2 3">MK-D1</strain>
    </source>
</reference>
<accession>A0A5B9DDS6</accession>
<dbReference type="GO" id="GO:0008757">
    <property type="term" value="F:S-adenosylmethionine-dependent methyltransferase activity"/>
    <property type="evidence" value="ECO:0007669"/>
    <property type="project" value="InterPro"/>
</dbReference>
<keyword evidence="3" id="KW-1185">Reference proteome</keyword>
<dbReference type="SUPFAM" id="SSF53335">
    <property type="entry name" value="S-adenosyl-L-methionine-dependent methyltransferases"/>
    <property type="match status" value="1"/>
</dbReference>